<dbReference type="Proteomes" id="UP000475928">
    <property type="component" value="Unassembled WGS sequence"/>
</dbReference>
<evidence type="ECO:0000313" key="2">
    <source>
        <dbReference type="Proteomes" id="UP000475928"/>
    </source>
</evidence>
<reference evidence="1 2" key="1">
    <citation type="submission" date="2020-02" db="EMBL/GenBank/DDBJ databases">
        <title>Draft genome sequence of Lactococcus sp. Hs20B0-1.</title>
        <authorList>
            <person name="Noda S."/>
            <person name="Yuki M."/>
            <person name="Ohkuma M."/>
        </authorList>
    </citation>
    <scope>NUCLEOTIDE SEQUENCE [LARGE SCALE GENOMIC DNA]</scope>
    <source>
        <strain evidence="1 2">Hs20B0-1</strain>
    </source>
</reference>
<dbReference type="GO" id="GO:0003677">
    <property type="term" value="F:DNA binding"/>
    <property type="evidence" value="ECO:0007669"/>
    <property type="project" value="InterPro"/>
</dbReference>
<keyword evidence="2" id="KW-1185">Reference proteome</keyword>
<name>A0A6A0B9G4_9LACT</name>
<dbReference type="EMBL" id="BLLH01000022">
    <property type="protein sequence ID" value="GFH41446.1"/>
    <property type="molecule type" value="Genomic_DNA"/>
</dbReference>
<organism evidence="1 2">
    <name type="scientific">Pseudolactococcus insecticola</name>
    <dbReference type="NCBI Taxonomy" id="2709158"/>
    <lineage>
        <taxon>Bacteria</taxon>
        <taxon>Bacillati</taxon>
        <taxon>Bacillota</taxon>
        <taxon>Bacilli</taxon>
        <taxon>Lactobacillales</taxon>
        <taxon>Streptococcaceae</taxon>
        <taxon>Pseudolactococcus</taxon>
    </lineage>
</organism>
<proteinExistence type="predicted"/>
<sequence>MLITSELAKAVRRKQADLSMKNKDVAREMDISQPTYAKVIKGNYNAYPTIYAKAVEWLAKDY</sequence>
<dbReference type="RefSeq" id="WP_172357956.1">
    <property type="nucleotide sequence ID" value="NZ_BLLH01000022.1"/>
</dbReference>
<evidence type="ECO:0008006" key="3">
    <source>
        <dbReference type="Google" id="ProtNLM"/>
    </source>
</evidence>
<dbReference type="SUPFAM" id="SSF47413">
    <property type="entry name" value="lambda repressor-like DNA-binding domains"/>
    <property type="match status" value="1"/>
</dbReference>
<gene>
    <name evidence="1" type="ORF">Hs20B_18440</name>
</gene>
<evidence type="ECO:0000313" key="1">
    <source>
        <dbReference type="EMBL" id="GFH41446.1"/>
    </source>
</evidence>
<comment type="caution">
    <text evidence="1">The sequence shown here is derived from an EMBL/GenBank/DDBJ whole genome shotgun (WGS) entry which is preliminary data.</text>
</comment>
<dbReference type="Gene3D" id="1.10.260.40">
    <property type="entry name" value="lambda repressor-like DNA-binding domains"/>
    <property type="match status" value="1"/>
</dbReference>
<dbReference type="AlphaFoldDB" id="A0A6A0B9G4"/>
<protein>
    <recommendedName>
        <fullName evidence="3">HTH cro/C1-type domain-containing protein</fullName>
    </recommendedName>
</protein>
<accession>A0A6A0B9G4</accession>
<dbReference type="InterPro" id="IPR010982">
    <property type="entry name" value="Lambda_DNA-bd_dom_sf"/>
</dbReference>